<dbReference type="OrthoDB" id="780193at2759"/>
<feature type="compositionally biased region" description="Low complexity" evidence="1">
    <location>
        <begin position="45"/>
        <end position="55"/>
    </location>
</feature>
<dbReference type="PANTHER" id="PTHR33179:SF29">
    <property type="entry name" value="OS06G0666400 PROTEIN"/>
    <property type="match status" value="1"/>
</dbReference>
<proteinExistence type="predicted"/>
<keyword evidence="4" id="KW-1185">Reference proteome</keyword>
<evidence type="ECO:0000259" key="2">
    <source>
        <dbReference type="Pfam" id="PF05678"/>
    </source>
</evidence>
<evidence type="ECO:0000313" key="4">
    <source>
        <dbReference type="Proteomes" id="UP000236161"/>
    </source>
</evidence>
<accession>A0A2I0AKJ0</accession>
<feature type="compositionally biased region" description="Basic residues" evidence="1">
    <location>
        <begin position="76"/>
        <end position="85"/>
    </location>
</feature>
<protein>
    <recommendedName>
        <fullName evidence="2">VQ domain-containing protein</fullName>
    </recommendedName>
</protein>
<gene>
    <name evidence="3" type="ORF">AXF42_Ash015553</name>
</gene>
<name>A0A2I0AKJ0_9ASPA</name>
<dbReference type="EMBL" id="KZ451975">
    <property type="protein sequence ID" value="PKA56068.1"/>
    <property type="molecule type" value="Genomic_DNA"/>
</dbReference>
<organism evidence="3 4">
    <name type="scientific">Apostasia shenzhenica</name>
    <dbReference type="NCBI Taxonomy" id="1088818"/>
    <lineage>
        <taxon>Eukaryota</taxon>
        <taxon>Viridiplantae</taxon>
        <taxon>Streptophyta</taxon>
        <taxon>Embryophyta</taxon>
        <taxon>Tracheophyta</taxon>
        <taxon>Spermatophyta</taxon>
        <taxon>Magnoliopsida</taxon>
        <taxon>Liliopsida</taxon>
        <taxon>Asparagales</taxon>
        <taxon>Orchidaceae</taxon>
        <taxon>Apostasioideae</taxon>
        <taxon>Apostasia</taxon>
    </lineage>
</organism>
<evidence type="ECO:0000313" key="3">
    <source>
        <dbReference type="EMBL" id="PKA56068.1"/>
    </source>
</evidence>
<evidence type="ECO:0000256" key="1">
    <source>
        <dbReference type="SAM" id="MobiDB-lite"/>
    </source>
</evidence>
<dbReference type="Proteomes" id="UP000236161">
    <property type="component" value="Unassembled WGS sequence"/>
</dbReference>
<dbReference type="InterPro" id="IPR008889">
    <property type="entry name" value="VQ"/>
</dbReference>
<dbReference type="AlphaFoldDB" id="A0A2I0AKJ0"/>
<reference evidence="3 4" key="1">
    <citation type="journal article" date="2017" name="Nature">
        <title>The Apostasia genome and the evolution of orchids.</title>
        <authorList>
            <person name="Zhang G.Q."/>
            <person name="Liu K.W."/>
            <person name="Li Z."/>
            <person name="Lohaus R."/>
            <person name="Hsiao Y.Y."/>
            <person name="Niu S.C."/>
            <person name="Wang J.Y."/>
            <person name="Lin Y.C."/>
            <person name="Xu Q."/>
            <person name="Chen L.J."/>
            <person name="Yoshida K."/>
            <person name="Fujiwara S."/>
            <person name="Wang Z.W."/>
            <person name="Zhang Y.Q."/>
            <person name="Mitsuda N."/>
            <person name="Wang M."/>
            <person name="Liu G.H."/>
            <person name="Pecoraro L."/>
            <person name="Huang H.X."/>
            <person name="Xiao X.J."/>
            <person name="Lin M."/>
            <person name="Wu X.Y."/>
            <person name="Wu W.L."/>
            <person name="Chen Y.Y."/>
            <person name="Chang S.B."/>
            <person name="Sakamoto S."/>
            <person name="Ohme-Takagi M."/>
            <person name="Yagi M."/>
            <person name="Zeng S.J."/>
            <person name="Shen C.Y."/>
            <person name="Yeh C.M."/>
            <person name="Luo Y.B."/>
            <person name="Tsai W.C."/>
            <person name="Van de Peer Y."/>
            <person name="Liu Z.J."/>
        </authorList>
    </citation>
    <scope>NUCLEOTIDE SEQUENCE [LARGE SCALE GENOMIC DNA]</scope>
    <source>
        <strain evidence="4">cv. Shenzhen</strain>
        <tissue evidence="3">Stem</tissue>
    </source>
</reference>
<dbReference type="STRING" id="1088818.A0A2I0AKJ0"/>
<sequence length="212" mass="21838">MAMSEASTGQSNWVHLIHHAAGGRSGDRAGHQPLPFTNTSVAAESTVVTTTPSSTQKISGAGAGQAGSQLSGVGKSGRKRTRASRRAPTTLLNTDTTNFRAMVQQFTGVPAGSYAAAPYISGGQPTINFREQPAVQSYDDYQLRPPAPPPPQQDLSVFSMAGGAEDDFLHGIENPPAGGLTVTEGYFLDEMGGPAANNLSRGGAGTGGGYFL</sequence>
<dbReference type="PANTHER" id="PTHR33179">
    <property type="entry name" value="VQ MOTIF-CONTAINING PROTEIN"/>
    <property type="match status" value="1"/>
</dbReference>
<feature type="domain" description="VQ" evidence="2">
    <location>
        <begin position="86"/>
        <end position="112"/>
    </location>
</feature>
<feature type="region of interest" description="Disordered" evidence="1">
    <location>
        <begin position="45"/>
        <end position="89"/>
    </location>
</feature>
<dbReference type="InterPro" id="IPR039609">
    <property type="entry name" value="VQ_15/22"/>
</dbReference>
<dbReference type="Pfam" id="PF05678">
    <property type="entry name" value="VQ"/>
    <property type="match status" value="1"/>
</dbReference>